<protein>
    <recommendedName>
        <fullName evidence="3">Aldose epimerase</fullName>
    </recommendedName>
</protein>
<dbReference type="GO" id="GO:0005975">
    <property type="term" value="P:carbohydrate metabolic process"/>
    <property type="evidence" value="ECO:0007669"/>
    <property type="project" value="InterPro"/>
</dbReference>
<comment type="caution">
    <text evidence="1">The sequence shown here is derived from an EMBL/GenBank/DDBJ whole genome shotgun (WGS) entry which is preliminary data.</text>
</comment>
<evidence type="ECO:0000313" key="2">
    <source>
        <dbReference type="Proteomes" id="UP000194903"/>
    </source>
</evidence>
<dbReference type="GO" id="GO:0016853">
    <property type="term" value="F:isomerase activity"/>
    <property type="evidence" value="ECO:0007669"/>
    <property type="project" value="InterPro"/>
</dbReference>
<keyword evidence="2" id="KW-1185">Reference proteome</keyword>
<dbReference type="Proteomes" id="UP000194903">
    <property type="component" value="Unassembled WGS sequence"/>
</dbReference>
<dbReference type="GO" id="GO:0030246">
    <property type="term" value="F:carbohydrate binding"/>
    <property type="evidence" value="ECO:0007669"/>
    <property type="project" value="InterPro"/>
</dbReference>
<dbReference type="InterPro" id="IPR008183">
    <property type="entry name" value="Aldose_1/G6P_1-epimerase"/>
</dbReference>
<dbReference type="Pfam" id="PF01263">
    <property type="entry name" value="Aldose_epim"/>
    <property type="match status" value="1"/>
</dbReference>
<proteinExistence type="predicted"/>
<reference evidence="1 2" key="1">
    <citation type="submission" date="2017-05" db="EMBL/GenBank/DDBJ databases">
        <title>Butyricicoccus porcorum sp. nov. a butyrate-producing bacterium from the swine intestinal tract.</title>
        <authorList>
            <person name="Trachsel J."/>
            <person name="Humphrey S."/>
            <person name="Allen H.K."/>
        </authorList>
    </citation>
    <scope>NUCLEOTIDE SEQUENCE [LARGE SCALE GENOMIC DNA]</scope>
    <source>
        <strain evidence="1">BB10</strain>
    </source>
</reference>
<accession>A0A252F6C1</accession>
<dbReference type="InterPro" id="IPR011013">
    <property type="entry name" value="Gal_mutarotase_sf_dom"/>
</dbReference>
<dbReference type="EMBL" id="NHOC01000002">
    <property type="protein sequence ID" value="OUM21262.1"/>
    <property type="molecule type" value="Genomic_DNA"/>
</dbReference>
<gene>
    <name evidence="1" type="ORF">CBW42_01435</name>
</gene>
<organism evidence="1 2">
    <name type="scientific">Butyricicoccus porcorum</name>
    <dbReference type="NCBI Taxonomy" id="1945634"/>
    <lineage>
        <taxon>Bacteria</taxon>
        <taxon>Bacillati</taxon>
        <taxon>Bacillota</taxon>
        <taxon>Clostridia</taxon>
        <taxon>Eubacteriales</taxon>
        <taxon>Butyricicoccaceae</taxon>
        <taxon>Butyricicoccus</taxon>
    </lineage>
</organism>
<dbReference type="Gene3D" id="2.70.98.10">
    <property type="match status" value="1"/>
</dbReference>
<dbReference type="SUPFAM" id="SSF74650">
    <property type="entry name" value="Galactose mutarotase-like"/>
    <property type="match status" value="1"/>
</dbReference>
<dbReference type="AlphaFoldDB" id="A0A252F6C1"/>
<name>A0A252F6C1_9FIRM</name>
<dbReference type="RefSeq" id="WP_087017026.1">
    <property type="nucleotide sequence ID" value="NZ_CP178353.1"/>
</dbReference>
<dbReference type="CDD" id="cd09024">
    <property type="entry name" value="Aldose_epim_lacX"/>
    <property type="match status" value="1"/>
</dbReference>
<evidence type="ECO:0008006" key="3">
    <source>
        <dbReference type="Google" id="ProtNLM"/>
    </source>
</evidence>
<dbReference type="InterPro" id="IPR037481">
    <property type="entry name" value="LacX"/>
</dbReference>
<dbReference type="InterPro" id="IPR014718">
    <property type="entry name" value="GH-type_carb-bd"/>
</dbReference>
<evidence type="ECO:0000313" key="1">
    <source>
        <dbReference type="EMBL" id="OUM21262.1"/>
    </source>
</evidence>
<dbReference type="OrthoDB" id="9795355at2"/>
<sequence>MQYTIQNEVFTVVIDSKGAELSSMKSRASGTEYVWQADPSIWARHAPILFPIVGRLKDKTYTVGGKEYTITQHGFGRDLEFACTAQTETSIDFTLLPIDYTRAMYPFDFALTVRYTLDGATLKKEHITKNNGDTDMYYEVGGHDAYNVALEDGETMADYYVDFGDGDAVHPLINNEALMITKEKRDVPLTDGKLYLTDELFALDALILDDVQTRSVCVKSDKSAHCIRMDFEDFPYLGIWSKYTGKPTNYVCIEPWSTLPDTAYLDHALENKIGVRCLKPGESETLTFSTTITE</sequence>